<keyword evidence="2" id="KW-0812">Transmembrane</keyword>
<name>A0ABW0ZN57_9ACTN</name>
<reference evidence="4" key="1">
    <citation type="journal article" date="2019" name="Int. J. Syst. Evol. Microbiol.">
        <title>The Global Catalogue of Microorganisms (GCM) 10K type strain sequencing project: providing services to taxonomists for standard genome sequencing and annotation.</title>
        <authorList>
            <consortium name="The Broad Institute Genomics Platform"/>
            <consortium name="The Broad Institute Genome Sequencing Center for Infectious Disease"/>
            <person name="Wu L."/>
            <person name="Ma J."/>
        </authorList>
    </citation>
    <scope>NUCLEOTIDE SEQUENCE [LARGE SCALE GENOMIC DNA]</scope>
    <source>
        <strain evidence="4">YIM 94188</strain>
    </source>
</reference>
<evidence type="ECO:0000313" key="3">
    <source>
        <dbReference type="EMBL" id="MFC5730075.1"/>
    </source>
</evidence>
<evidence type="ECO:0000313" key="4">
    <source>
        <dbReference type="Proteomes" id="UP001596072"/>
    </source>
</evidence>
<feature type="transmembrane region" description="Helical" evidence="2">
    <location>
        <begin position="12"/>
        <end position="29"/>
    </location>
</feature>
<dbReference type="RefSeq" id="WP_136436367.1">
    <property type="nucleotide sequence ID" value="NZ_JBHSNS010000007.1"/>
</dbReference>
<evidence type="ECO:0000256" key="1">
    <source>
        <dbReference type="SAM" id="MobiDB-lite"/>
    </source>
</evidence>
<organism evidence="3 4">
    <name type="scientific">Nocardioides vastitatis</name>
    <dbReference type="NCBI Taxonomy" id="2568655"/>
    <lineage>
        <taxon>Bacteria</taxon>
        <taxon>Bacillati</taxon>
        <taxon>Actinomycetota</taxon>
        <taxon>Actinomycetes</taxon>
        <taxon>Propionibacteriales</taxon>
        <taxon>Nocardioidaceae</taxon>
        <taxon>Nocardioides</taxon>
    </lineage>
</organism>
<evidence type="ECO:0000256" key="2">
    <source>
        <dbReference type="SAM" id="Phobius"/>
    </source>
</evidence>
<dbReference type="Proteomes" id="UP001596072">
    <property type="component" value="Unassembled WGS sequence"/>
</dbReference>
<proteinExistence type="predicted"/>
<feature type="compositionally biased region" description="Basic and acidic residues" evidence="1">
    <location>
        <begin position="109"/>
        <end position="124"/>
    </location>
</feature>
<gene>
    <name evidence="3" type="ORF">ACFPQB_14205</name>
</gene>
<accession>A0ABW0ZN57</accession>
<comment type="caution">
    <text evidence="3">The sequence shown here is derived from an EMBL/GenBank/DDBJ whole genome shotgun (WGS) entry which is preliminary data.</text>
</comment>
<dbReference type="EMBL" id="JBHSNS010000007">
    <property type="protein sequence ID" value="MFC5730075.1"/>
    <property type="molecule type" value="Genomic_DNA"/>
</dbReference>
<protein>
    <submittedName>
        <fullName evidence="3">Uncharacterized protein</fullName>
    </submittedName>
</protein>
<keyword evidence="4" id="KW-1185">Reference proteome</keyword>
<feature type="region of interest" description="Disordered" evidence="1">
    <location>
        <begin position="105"/>
        <end position="124"/>
    </location>
</feature>
<sequence length="160" mass="17201">MKLRGPSRSDLPLVALVVVAVLVGGFFVLRETGEDDPFADYCAEVEQRRDEIGAAVAAGPTTGLIRALPSFEALEDKAPEDIRDEWAIVTSRIEEIVAAFGAAEADPASYDRENPPADVSQADRDRIEAAAVRLGSRETRKALAGVDQHARDVCKTPLSL</sequence>
<keyword evidence="2" id="KW-1133">Transmembrane helix</keyword>
<keyword evidence="2" id="KW-0472">Membrane</keyword>